<feature type="domain" description="Reverse transcriptase" evidence="1">
    <location>
        <begin position="201"/>
        <end position="472"/>
    </location>
</feature>
<proteinExistence type="predicted"/>
<protein>
    <recommendedName>
        <fullName evidence="1">Reverse transcriptase domain-containing protein</fullName>
    </recommendedName>
</protein>
<dbReference type="Pfam" id="PF00078">
    <property type="entry name" value="RVT_1"/>
    <property type="match status" value="1"/>
</dbReference>
<dbReference type="InParanoid" id="A0A3B3IBF2"/>
<reference evidence="2" key="2">
    <citation type="submission" date="2025-08" db="UniProtKB">
        <authorList>
            <consortium name="Ensembl"/>
        </authorList>
    </citation>
    <scope>IDENTIFICATION</scope>
    <source>
        <strain evidence="2">Hd-rR</strain>
    </source>
</reference>
<dbReference type="Proteomes" id="UP000001038">
    <property type="component" value="Chromosome 1"/>
</dbReference>
<dbReference type="AlphaFoldDB" id="A0A3B3IBF2"/>
<dbReference type="STRING" id="8090.ENSORLP00000041457"/>
<evidence type="ECO:0000259" key="1">
    <source>
        <dbReference type="PROSITE" id="PS50878"/>
    </source>
</evidence>
<dbReference type="PROSITE" id="PS50878">
    <property type="entry name" value="RT_POL"/>
    <property type="match status" value="1"/>
</dbReference>
<evidence type="ECO:0000313" key="3">
    <source>
        <dbReference type="Proteomes" id="UP000001038"/>
    </source>
</evidence>
<name>A0A3B3IBF2_ORYLA</name>
<dbReference type="GeneTree" id="ENSGT00940000163630"/>
<evidence type="ECO:0000313" key="2">
    <source>
        <dbReference type="Ensembl" id="ENSORLP00000041457.1"/>
    </source>
</evidence>
<dbReference type="Ensembl" id="ENSORLT00000039015.1">
    <property type="protein sequence ID" value="ENSORLP00000041457.1"/>
    <property type="gene ID" value="ENSORLG00000024714.1"/>
</dbReference>
<organism evidence="2 3">
    <name type="scientific">Oryzias latipes</name>
    <name type="common">Japanese rice fish</name>
    <name type="synonym">Japanese killifish</name>
    <dbReference type="NCBI Taxonomy" id="8090"/>
    <lineage>
        <taxon>Eukaryota</taxon>
        <taxon>Metazoa</taxon>
        <taxon>Chordata</taxon>
        <taxon>Craniata</taxon>
        <taxon>Vertebrata</taxon>
        <taxon>Euteleostomi</taxon>
        <taxon>Actinopterygii</taxon>
        <taxon>Neopterygii</taxon>
        <taxon>Teleostei</taxon>
        <taxon>Neoteleostei</taxon>
        <taxon>Acanthomorphata</taxon>
        <taxon>Ovalentaria</taxon>
        <taxon>Atherinomorphae</taxon>
        <taxon>Beloniformes</taxon>
        <taxon>Adrianichthyidae</taxon>
        <taxon>Oryziinae</taxon>
        <taxon>Oryzias</taxon>
    </lineage>
</organism>
<sequence length="891" mass="101403">MRGQLISFVSKMKKEESSQKTNLLNNIKDLDSKHSSYPNPILYTERVKLQTSLNLITTPAAMTQLVKTRQNFFESGDKAGKLLAHQARAAASNKLISNIKRDSGEITSDPREINEVFAKFYSELYTSNSPPSAREMFERAEFPQIDEEEAKSLGEPITIAEIQLAINSLNTGKSPGPDGFSVEYYKANSDLLAPVLEMYNEAFLKSSLPNTLSEATISLILKKDKDPLLCSSYRPISLLNVDFKILSKVLASRLQHVLPKIISLDKTGCMAGRHSYHNTRRLLNIIHSPCCLAPEVIVSLDAEKAFDRVEWTFLYETMSRFGLGNDFIEWVKLLYSSPMASFRTNNTLSPPFPLRRGTRQGCPLSPALFAIAIEPLAIWLRAEERFKGIVRSGITHKVSLYADDVLLYISDPLKSLPILLDILDKFGSFSGYKVNYQKSEQFPLNLPAREMSHSIAPFKQVETGFKYLGIFISSSTSEMKKCNFESLLESIGEDFDRWSVLPLSLLGRVNLIKMTVLPKFLYLFQHIPILINKAFFDKLEKRISHFLWSGKTPRVRKSVLQSPKNIGGLSLPNFRQYYWAANIQKLLYWMYDDDTSLPVWEKMEKGSGPYSLSSVLCSQFPLTLPLFGGNIIVKETVAIWRQFRKYFGLHGPSILSPLLNSCNFAPSTTDAVFKIWHSKGLKKVKDLYTNNIFSTFANLSARYNLPNSHFFRFLQARDFVKKKFPHYPNRPPETFLDTLLKVDPQQKHCISVLTGMIDTIVSRSISFMKTTWEGELRMTLSEEQWDTALKLIHSSSICARHALIQCKVFYRIHYTNAKLSRIYTSISDKCNRCGHSPANHTHMFWACSKLRRFWTHVFNTLSQAYGTRLLPNRVSAIFGFAVDMNLSGPCT</sequence>
<dbReference type="Bgee" id="ENSORLG00000024714">
    <property type="expression patterns" value="Expressed in animal zygote and 4 other cell types or tissues"/>
</dbReference>
<dbReference type="InterPro" id="IPR000477">
    <property type="entry name" value="RT_dom"/>
</dbReference>
<dbReference type="SUPFAM" id="SSF56672">
    <property type="entry name" value="DNA/RNA polymerases"/>
    <property type="match status" value="1"/>
</dbReference>
<reference evidence="2" key="3">
    <citation type="submission" date="2025-09" db="UniProtKB">
        <authorList>
            <consortium name="Ensembl"/>
        </authorList>
    </citation>
    <scope>IDENTIFICATION</scope>
    <source>
        <strain evidence="2">Hd-rR</strain>
    </source>
</reference>
<dbReference type="CDD" id="cd01650">
    <property type="entry name" value="RT_nLTR_like"/>
    <property type="match status" value="1"/>
</dbReference>
<keyword evidence="3" id="KW-1185">Reference proteome</keyword>
<dbReference type="InterPro" id="IPR043502">
    <property type="entry name" value="DNA/RNA_pol_sf"/>
</dbReference>
<reference evidence="2 3" key="1">
    <citation type="journal article" date="2007" name="Nature">
        <title>The medaka draft genome and insights into vertebrate genome evolution.</title>
        <authorList>
            <person name="Kasahara M."/>
            <person name="Naruse K."/>
            <person name="Sasaki S."/>
            <person name="Nakatani Y."/>
            <person name="Qu W."/>
            <person name="Ahsan B."/>
            <person name="Yamada T."/>
            <person name="Nagayasu Y."/>
            <person name="Doi K."/>
            <person name="Kasai Y."/>
            <person name="Jindo T."/>
            <person name="Kobayashi D."/>
            <person name="Shimada A."/>
            <person name="Toyoda A."/>
            <person name="Kuroki Y."/>
            <person name="Fujiyama A."/>
            <person name="Sasaki T."/>
            <person name="Shimizu A."/>
            <person name="Asakawa S."/>
            <person name="Shimizu N."/>
            <person name="Hashimoto S."/>
            <person name="Yang J."/>
            <person name="Lee Y."/>
            <person name="Matsushima K."/>
            <person name="Sugano S."/>
            <person name="Sakaizumi M."/>
            <person name="Narita T."/>
            <person name="Ohishi K."/>
            <person name="Haga S."/>
            <person name="Ohta F."/>
            <person name="Nomoto H."/>
            <person name="Nogata K."/>
            <person name="Morishita T."/>
            <person name="Endo T."/>
            <person name="Shin-I T."/>
            <person name="Takeda H."/>
            <person name="Morishita S."/>
            <person name="Kohara Y."/>
        </authorList>
    </citation>
    <scope>NUCLEOTIDE SEQUENCE [LARGE SCALE GENOMIC DNA]</scope>
    <source>
        <strain evidence="2 3">Hd-rR</strain>
    </source>
</reference>
<dbReference type="PANTHER" id="PTHR31635:SF196">
    <property type="entry name" value="REVERSE TRANSCRIPTASE DOMAIN-CONTAINING PROTEIN-RELATED"/>
    <property type="match status" value="1"/>
</dbReference>
<dbReference type="PANTHER" id="PTHR31635">
    <property type="entry name" value="REVERSE TRANSCRIPTASE DOMAIN-CONTAINING PROTEIN-RELATED"/>
    <property type="match status" value="1"/>
</dbReference>
<accession>A0A3B3IBF2</accession>